<evidence type="ECO:0000259" key="2">
    <source>
        <dbReference type="Pfam" id="PF04909"/>
    </source>
</evidence>
<dbReference type="GO" id="GO:0005737">
    <property type="term" value="C:cytoplasm"/>
    <property type="evidence" value="ECO:0007669"/>
    <property type="project" value="TreeGrafter"/>
</dbReference>
<organism evidence="3 4">
    <name type="scientific">Pigmentiphaga humi</name>
    <dbReference type="NCBI Taxonomy" id="2478468"/>
    <lineage>
        <taxon>Bacteria</taxon>
        <taxon>Pseudomonadati</taxon>
        <taxon>Pseudomonadota</taxon>
        <taxon>Betaproteobacteria</taxon>
        <taxon>Burkholderiales</taxon>
        <taxon>Alcaligenaceae</taxon>
        <taxon>Pigmentiphaga</taxon>
    </lineage>
</organism>
<protein>
    <submittedName>
        <fullName evidence="3">Amidohydrolase</fullName>
    </submittedName>
</protein>
<dbReference type="GO" id="GO:0019748">
    <property type="term" value="P:secondary metabolic process"/>
    <property type="evidence" value="ECO:0007669"/>
    <property type="project" value="TreeGrafter"/>
</dbReference>
<dbReference type="Gene3D" id="3.20.20.140">
    <property type="entry name" value="Metal-dependent hydrolases"/>
    <property type="match status" value="1"/>
</dbReference>
<dbReference type="SUPFAM" id="SSF51556">
    <property type="entry name" value="Metallo-dependent hydrolases"/>
    <property type="match status" value="1"/>
</dbReference>
<keyword evidence="1" id="KW-0456">Lyase</keyword>
<proteinExistence type="predicted"/>
<dbReference type="PANTHER" id="PTHR21240">
    <property type="entry name" value="2-AMINO-3-CARBOXYLMUCONATE-6-SEMIALDEHYDE DECARBOXYLASE"/>
    <property type="match status" value="1"/>
</dbReference>
<accession>A0A3P4AZ71</accession>
<dbReference type="InterPro" id="IPR032465">
    <property type="entry name" value="ACMSD"/>
</dbReference>
<reference evidence="3 4" key="1">
    <citation type="submission" date="2018-10" db="EMBL/GenBank/DDBJ databases">
        <authorList>
            <person name="Criscuolo A."/>
        </authorList>
    </citation>
    <scope>NUCLEOTIDE SEQUENCE [LARGE SCALE GENOMIC DNA]</scope>
    <source>
        <strain evidence="3">DnA1</strain>
    </source>
</reference>
<keyword evidence="3" id="KW-0378">Hydrolase</keyword>
<feature type="domain" description="Amidohydrolase-related" evidence="2">
    <location>
        <begin position="67"/>
        <end position="335"/>
    </location>
</feature>
<dbReference type="Pfam" id="PF04909">
    <property type="entry name" value="Amidohydro_2"/>
    <property type="match status" value="1"/>
</dbReference>
<dbReference type="RefSeq" id="WP_124077942.1">
    <property type="nucleotide sequence ID" value="NZ_UWPJ01000008.1"/>
</dbReference>
<sequence length="340" mass="38364">MRKIDIYSHVMPSRYLEIMREHSKDPGIVKRMSNLRMLWDMDARKDMLSQWPEVQQVLTLALPPPEALGGADASPGFARVANDDMAAIVERNPDVFPAFVAALPMNNIPAALEEMDRAITQLGARGIQVTTSVNGRPLDDPEFFPVFQRATEVHGVPVWMHPFRPASQADYPVEEKSRFEIWQVLGWPYATSVAMARMVFSQMFDRLPNLRVITHHCGAMIPYFGGRAETLWAQLGSRSVEDDYNGLLERMAKKPIDYFKMFYADTVLGGSASALRCGLDFFGSDKVVFASDCPFDPEEGPMFIREGIRSVESLDLPEDEKKKIYLLNALKLLGLEEDIK</sequence>
<dbReference type="Proteomes" id="UP000277294">
    <property type="component" value="Unassembled WGS sequence"/>
</dbReference>
<dbReference type="InterPro" id="IPR006680">
    <property type="entry name" value="Amidohydro-rel"/>
</dbReference>
<gene>
    <name evidence="3" type="ORF">PIGHUM_00766</name>
</gene>
<dbReference type="GO" id="GO:0016787">
    <property type="term" value="F:hydrolase activity"/>
    <property type="evidence" value="ECO:0007669"/>
    <property type="project" value="UniProtKB-KW"/>
</dbReference>
<evidence type="ECO:0000256" key="1">
    <source>
        <dbReference type="ARBA" id="ARBA00023239"/>
    </source>
</evidence>
<dbReference type="GO" id="GO:0016831">
    <property type="term" value="F:carboxy-lyase activity"/>
    <property type="evidence" value="ECO:0007669"/>
    <property type="project" value="InterPro"/>
</dbReference>
<evidence type="ECO:0000313" key="3">
    <source>
        <dbReference type="EMBL" id="VCU68708.1"/>
    </source>
</evidence>
<dbReference type="OrthoDB" id="8673173at2"/>
<dbReference type="AlphaFoldDB" id="A0A3P4AZ71"/>
<name>A0A3P4AZ71_9BURK</name>
<evidence type="ECO:0000313" key="4">
    <source>
        <dbReference type="Proteomes" id="UP000277294"/>
    </source>
</evidence>
<dbReference type="PANTHER" id="PTHR21240:SF28">
    <property type="entry name" value="ISO-OROTATE DECARBOXYLASE (EUROFUNG)"/>
    <property type="match status" value="1"/>
</dbReference>
<dbReference type="EMBL" id="UWPJ01000008">
    <property type="protein sequence ID" value="VCU68708.1"/>
    <property type="molecule type" value="Genomic_DNA"/>
</dbReference>
<dbReference type="InterPro" id="IPR032466">
    <property type="entry name" value="Metal_Hydrolase"/>
</dbReference>
<keyword evidence="4" id="KW-1185">Reference proteome</keyword>